<feature type="region of interest" description="Disordered" evidence="1">
    <location>
        <begin position="1"/>
        <end position="64"/>
    </location>
</feature>
<dbReference type="EMBL" id="BRXY01000158">
    <property type="protein sequence ID" value="GMH72601.1"/>
    <property type="molecule type" value="Genomic_DNA"/>
</dbReference>
<gene>
    <name evidence="2" type="ORF">TrST_g9875</name>
</gene>
<feature type="compositionally biased region" description="Basic residues" evidence="1">
    <location>
        <begin position="141"/>
        <end position="150"/>
    </location>
</feature>
<feature type="region of interest" description="Disordered" evidence="1">
    <location>
        <begin position="82"/>
        <end position="150"/>
    </location>
</feature>
<evidence type="ECO:0000256" key="1">
    <source>
        <dbReference type="SAM" id="MobiDB-lite"/>
    </source>
</evidence>
<evidence type="ECO:0000313" key="3">
    <source>
        <dbReference type="Proteomes" id="UP001165085"/>
    </source>
</evidence>
<feature type="compositionally biased region" description="Polar residues" evidence="1">
    <location>
        <begin position="1"/>
        <end position="18"/>
    </location>
</feature>
<proteinExistence type="predicted"/>
<name>A0A9W7AL78_9STRA</name>
<sequence>MASLVNASLPGTGSSPEDSVTDLAISPRKKVQQREDIETASEMRRRSMLISQNRKVISQETKAKRGSVMRIATYDETKQAKRSIFKTGSKGPLTPTSKTNRTPARPAPATPKSMPARKMHTPTTPLGDHDLSGIGSASRKSSTKKKKKKTLYSWENTNPMGEETEHEKMLRLSSRTSIHTLNVAEPYHPSSESEGWYIRSEAEPCPSHVDFRVVMSEQDFAEFQARRRRHFDNIKHKKRFGTPNKENELGHHRTPYVDKGLVEKGLYRGNAHTQGFHV</sequence>
<accession>A0A9W7AL78</accession>
<feature type="compositionally biased region" description="Polar residues" evidence="1">
    <location>
        <begin position="49"/>
        <end position="60"/>
    </location>
</feature>
<reference evidence="3" key="1">
    <citation type="journal article" date="2023" name="Commun. Biol.">
        <title>Genome analysis of Parmales, the sister group of diatoms, reveals the evolutionary specialization of diatoms from phago-mixotrophs to photoautotrophs.</title>
        <authorList>
            <person name="Ban H."/>
            <person name="Sato S."/>
            <person name="Yoshikawa S."/>
            <person name="Yamada K."/>
            <person name="Nakamura Y."/>
            <person name="Ichinomiya M."/>
            <person name="Sato N."/>
            <person name="Blanc-Mathieu R."/>
            <person name="Endo H."/>
            <person name="Kuwata A."/>
            <person name="Ogata H."/>
        </authorList>
    </citation>
    <scope>NUCLEOTIDE SEQUENCE [LARGE SCALE GENOMIC DNA]</scope>
    <source>
        <strain evidence="3">NIES 3701</strain>
    </source>
</reference>
<protein>
    <submittedName>
        <fullName evidence="2">Uncharacterized protein</fullName>
    </submittedName>
</protein>
<feature type="compositionally biased region" description="Basic and acidic residues" evidence="1">
    <location>
        <begin position="32"/>
        <end position="45"/>
    </location>
</feature>
<dbReference type="AlphaFoldDB" id="A0A9W7AL78"/>
<evidence type="ECO:0000313" key="2">
    <source>
        <dbReference type="EMBL" id="GMH72601.1"/>
    </source>
</evidence>
<dbReference type="OrthoDB" id="206636at2759"/>
<keyword evidence="3" id="KW-1185">Reference proteome</keyword>
<comment type="caution">
    <text evidence="2">The sequence shown here is derived from an EMBL/GenBank/DDBJ whole genome shotgun (WGS) entry which is preliminary data.</text>
</comment>
<dbReference type="Proteomes" id="UP001165085">
    <property type="component" value="Unassembled WGS sequence"/>
</dbReference>
<organism evidence="2 3">
    <name type="scientific">Triparma strigata</name>
    <dbReference type="NCBI Taxonomy" id="1606541"/>
    <lineage>
        <taxon>Eukaryota</taxon>
        <taxon>Sar</taxon>
        <taxon>Stramenopiles</taxon>
        <taxon>Ochrophyta</taxon>
        <taxon>Bolidophyceae</taxon>
        <taxon>Parmales</taxon>
        <taxon>Triparmaceae</taxon>
        <taxon>Triparma</taxon>
    </lineage>
</organism>